<dbReference type="Proteomes" id="UP000034400">
    <property type="component" value="Unassembled WGS sequence"/>
</dbReference>
<feature type="region of interest" description="Disordered" evidence="1">
    <location>
        <begin position="1"/>
        <end position="47"/>
    </location>
</feature>
<gene>
    <name evidence="2" type="ORF">WR31_10560</name>
</gene>
<accession>A0ABD4AXJ7</accession>
<dbReference type="EMBL" id="LASD01000003">
    <property type="protein sequence ID" value="KKL42378.1"/>
    <property type="molecule type" value="Genomic_DNA"/>
</dbReference>
<sequence>MRARQARNHAGKGTGSTADGGRRAAGRTRQDENSGPHAAGEVDGWVDEYKETRKNGVHAEARQTGAQVRCVTGDDVY</sequence>
<organism evidence="2 3">
    <name type="scientific">Burkholderia contaminans LMG 23361</name>
    <dbReference type="NCBI Taxonomy" id="1334628"/>
    <lineage>
        <taxon>Bacteria</taxon>
        <taxon>Pseudomonadati</taxon>
        <taxon>Pseudomonadota</taxon>
        <taxon>Betaproteobacteria</taxon>
        <taxon>Burkholderiales</taxon>
        <taxon>Burkholderiaceae</taxon>
        <taxon>Burkholderia</taxon>
        <taxon>Burkholderia cepacia complex</taxon>
    </lineage>
</organism>
<dbReference type="AlphaFoldDB" id="A0ABD4AXJ7"/>
<protein>
    <submittedName>
        <fullName evidence="2">Uncharacterized protein</fullName>
    </submittedName>
</protein>
<name>A0ABD4AXJ7_9BURK</name>
<feature type="compositionally biased region" description="Basic residues" evidence="1">
    <location>
        <begin position="1"/>
        <end position="10"/>
    </location>
</feature>
<reference evidence="2 3" key="1">
    <citation type="submission" date="2015-03" db="EMBL/GenBank/DDBJ databases">
        <title>Draft genome sequences of the Burkholderia contaminans strains LMG 23361 and FFH2055 and Burkholderia cenocepacia K56-2.</title>
        <authorList>
            <person name="Bloodworth R.A."/>
            <person name="Selin C."/>
            <person name="Lopez De Volder M.A."/>
            <person name="Degrossi J."/>
            <person name="Drevinek P."/>
            <person name="Galanternik L."/>
            <person name="Cardona S.T."/>
        </authorList>
    </citation>
    <scope>NUCLEOTIDE SEQUENCE [LARGE SCALE GENOMIC DNA]</scope>
    <source>
        <strain evidence="2 3">LMG 23361</strain>
    </source>
</reference>
<evidence type="ECO:0000313" key="3">
    <source>
        <dbReference type="Proteomes" id="UP000034400"/>
    </source>
</evidence>
<proteinExistence type="predicted"/>
<evidence type="ECO:0000256" key="1">
    <source>
        <dbReference type="SAM" id="MobiDB-lite"/>
    </source>
</evidence>
<comment type="caution">
    <text evidence="2">The sequence shown here is derived from an EMBL/GenBank/DDBJ whole genome shotgun (WGS) entry which is preliminary data.</text>
</comment>
<evidence type="ECO:0000313" key="2">
    <source>
        <dbReference type="EMBL" id="KKL42378.1"/>
    </source>
</evidence>